<dbReference type="SUPFAM" id="SSF109854">
    <property type="entry name" value="DinB/YfiT-like putative metalloenzymes"/>
    <property type="match status" value="1"/>
</dbReference>
<dbReference type="InterPro" id="IPR024344">
    <property type="entry name" value="MDMPI_metal-binding"/>
</dbReference>
<evidence type="ECO:0000313" key="4">
    <source>
        <dbReference type="Proteomes" id="UP001223072"/>
    </source>
</evidence>
<reference evidence="3 4" key="1">
    <citation type="submission" date="2023-07" db="EMBL/GenBank/DDBJ databases">
        <title>Comparative genomics of wheat-associated soil bacteria to identify genetic determinants of phenazine resistance.</title>
        <authorList>
            <person name="Mouncey N."/>
        </authorList>
    </citation>
    <scope>NUCLEOTIDE SEQUENCE [LARGE SCALE GENOMIC DNA]</scope>
    <source>
        <strain evidence="3 4">W2I16</strain>
    </source>
</reference>
<organism evidence="3 4">
    <name type="scientific">Streptomyces turgidiscabies</name>
    <dbReference type="NCBI Taxonomy" id="85558"/>
    <lineage>
        <taxon>Bacteria</taxon>
        <taxon>Bacillati</taxon>
        <taxon>Actinomycetota</taxon>
        <taxon>Actinomycetes</taxon>
        <taxon>Kitasatosporales</taxon>
        <taxon>Streptomycetaceae</taxon>
        <taxon>Streptomyces</taxon>
    </lineage>
</organism>
<protein>
    <submittedName>
        <fullName evidence="3">Uncharacterized protein (TIGR03083 family)</fullName>
    </submittedName>
</protein>
<dbReference type="Proteomes" id="UP001223072">
    <property type="component" value="Unassembled WGS sequence"/>
</dbReference>
<dbReference type="EMBL" id="JAUSZS010000007">
    <property type="protein sequence ID" value="MDQ0935523.1"/>
    <property type="molecule type" value="Genomic_DNA"/>
</dbReference>
<dbReference type="InterPro" id="IPR010872">
    <property type="entry name" value="MDMPI_C-term_domain"/>
</dbReference>
<dbReference type="PANTHER" id="PTHR40758">
    <property type="entry name" value="CONSERVED PROTEIN"/>
    <property type="match status" value="1"/>
</dbReference>
<dbReference type="Pfam" id="PF11716">
    <property type="entry name" value="MDMPI_N"/>
    <property type="match status" value="1"/>
</dbReference>
<evidence type="ECO:0000259" key="1">
    <source>
        <dbReference type="Pfam" id="PF07398"/>
    </source>
</evidence>
<comment type="caution">
    <text evidence="3">The sequence shown here is derived from an EMBL/GenBank/DDBJ whole genome shotgun (WGS) entry which is preliminary data.</text>
</comment>
<name>A0ABU0RUN1_9ACTN</name>
<sequence length="254" mass="27472">METALIETARFVEILDAEGQLLAAAAERAGTDAKVPTCPGWQVGDLLRHTGTVHRWAAAHVAERLMTPDRPDSPPDLDGGALLAWFREGHRTLVDTLASAPPDVECWTFMPAPSPLAFWTRRQAHETAVHRVDAESALGTASTPLAPDFATDGIDELLLGFHARPKSQVRTDEPRMLRVRATDRDDAVWTVRLTSEPPAAERITAQAELAGHDADCEVAGPAAALYLALWNRQPFPAVSGDPALAALWQEKSAV</sequence>
<dbReference type="Pfam" id="PF07398">
    <property type="entry name" value="MDMPI_C"/>
    <property type="match status" value="1"/>
</dbReference>
<evidence type="ECO:0000259" key="2">
    <source>
        <dbReference type="Pfam" id="PF11716"/>
    </source>
</evidence>
<proteinExistence type="predicted"/>
<dbReference type="PANTHER" id="PTHR40758:SF1">
    <property type="entry name" value="CONSERVED PROTEIN"/>
    <property type="match status" value="1"/>
</dbReference>
<evidence type="ECO:0000313" key="3">
    <source>
        <dbReference type="EMBL" id="MDQ0935523.1"/>
    </source>
</evidence>
<feature type="domain" description="MDMPI C-terminal" evidence="1">
    <location>
        <begin position="148"/>
        <end position="246"/>
    </location>
</feature>
<dbReference type="NCBIfam" id="TIGR03083">
    <property type="entry name" value="maleylpyruvate isomerase family mycothiol-dependent enzyme"/>
    <property type="match status" value="1"/>
</dbReference>
<accession>A0ABU0RUN1</accession>
<feature type="domain" description="Mycothiol-dependent maleylpyruvate isomerase metal-binding" evidence="2">
    <location>
        <begin position="16"/>
        <end position="134"/>
    </location>
</feature>
<keyword evidence="4" id="KW-1185">Reference proteome</keyword>
<gene>
    <name evidence="3" type="ORF">QFZ49_005495</name>
</gene>
<dbReference type="InterPro" id="IPR017517">
    <property type="entry name" value="Maleyloyr_isom"/>
</dbReference>
<dbReference type="InterPro" id="IPR034660">
    <property type="entry name" value="DinB/YfiT-like"/>
</dbReference>